<reference evidence="1" key="1">
    <citation type="submission" date="2022-06" db="EMBL/GenBank/DDBJ databases">
        <title>Complete genome sequences of two strains of the flax pathogen Septoria linicola.</title>
        <authorList>
            <person name="Lapalu N."/>
            <person name="Simon A."/>
            <person name="Demenou B."/>
            <person name="Paumier D."/>
            <person name="Guillot M.-P."/>
            <person name="Gout L."/>
            <person name="Valade R."/>
        </authorList>
    </citation>
    <scope>NUCLEOTIDE SEQUENCE</scope>
    <source>
        <strain evidence="1">SE15195</strain>
    </source>
</reference>
<dbReference type="EMBL" id="CP099425">
    <property type="protein sequence ID" value="USW56184.1"/>
    <property type="molecule type" value="Genomic_DNA"/>
</dbReference>
<evidence type="ECO:0000313" key="2">
    <source>
        <dbReference type="Proteomes" id="UP001056384"/>
    </source>
</evidence>
<keyword evidence="2" id="KW-1185">Reference proteome</keyword>
<dbReference type="AlphaFoldDB" id="A0A9Q9AWE3"/>
<evidence type="ECO:0000313" key="1">
    <source>
        <dbReference type="EMBL" id="USW56184.1"/>
    </source>
</evidence>
<gene>
    <name evidence="1" type="ORF">Slin15195_G095030</name>
</gene>
<dbReference type="Proteomes" id="UP001056384">
    <property type="component" value="Chromosome 8"/>
</dbReference>
<accession>A0A9Q9AWE3</accession>
<proteinExistence type="predicted"/>
<sequence length="171" mass="19331">MQNSSTYSERLAMSIREAEEEKRIDELFSELEVEVAIEMQGCATTTSATVRNDTPTISTKLFQSTATSHNREQTRLNHNHLEDQQWQDTQEDLAAVEMSEEDFEREFMEPSTGPGMLQGGFAFDDESVCAARMPQSLKRRKEDGGCMSVETRSVVKRRRTEGPMGVVDEPS</sequence>
<protein>
    <submittedName>
        <fullName evidence="1">Uncharacterized protein</fullName>
    </submittedName>
</protein>
<name>A0A9Q9AWE3_9PEZI</name>
<organism evidence="1 2">
    <name type="scientific">Septoria linicola</name>
    <dbReference type="NCBI Taxonomy" id="215465"/>
    <lineage>
        <taxon>Eukaryota</taxon>
        <taxon>Fungi</taxon>
        <taxon>Dikarya</taxon>
        <taxon>Ascomycota</taxon>
        <taxon>Pezizomycotina</taxon>
        <taxon>Dothideomycetes</taxon>
        <taxon>Dothideomycetidae</taxon>
        <taxon>Mycosphaerellales</taxon>
        <taxon>Mycosphaerellaceae</taxon>
        <taxon>Septoria</taxon>
    </lineage>
</organism>